<gene>
    <name evidence="5" type="ORF">HAX54_033956</name>
</gene>
<dbReference type="PROSITE" id="PS51471">
    <property type="entry name" value="FE2OG_OXY"/>
    <property type="match status" value="1"/>
</dbReference>
<dbReference type="PANTHER" id="PTHR47991">
    <property type="entry name" value="OXOGLUTARATE/IRON-DEPENDENT DIOXYGENASE"/>
    <property type="match status" value="1"/>
</dbReference>
<keyword evidence="2" id="KW-0560">Oxidoreductase</keyword>
<evidence type="ECO:0000256" key="2">
    <source>
        <dbReference type="ARBA" id="ARBA00023002"/>
    </source>
</evidence>
<dbReference type="EMBL" id="JACEIK010000437">
    <property type="protein sequence ID" value="MCD7457039.1"/>
    <property type="molecule type" value="Genomic_DNA"/>
</dbReference>
<evidence type="ECO:0000256" key="1">
    <source>
        <dbReference type="ARBA" id="ARBA00022723"/>
    </source>
</evidence>
<keyword evidence="1" id="KW-0479">Metal-binding</keyword>
<evidence type="ECO:0000259" key="4">
    <source>
        <dbReference type="PROSITE" id="PS51471"/>
    </source>
</evidence>
<evidence type="ECO:0000313" key="6">
    <source>
        <dbReference type="Proteomes" id="UP000823775"/>
    </source>
</evidence>
<dbReference type="InterPro" id="IPR050295">
    <property type="entry name" value="Plant_2OG-oxidoreductases"/>
</dbReference>
<dbReference type="Gene3D" id="2.60.120.330">
    <property type="entry name" value="B-lactam Antibiotic, Isopenicillin N Synthase, Chain"/>
    <property type="match status" value="1"/>
</dbReference>
<feature type="domain" description="Fe2OG dioxygenase" evidence="4">
    <location>
        <begin position="1"/>
        <end position="79"/>
    </location>
</feature>
<protein>
    <recommendedName>
        <fullName evidence="4">Fe2OG dioxygenase domain-containing protein</fullName>
    </recommendedName>
</protein>
<name>A0ABS8SE22_DATST</name>
<evidence type="ECO:0000256" key="3">
    <source>
        <dbReference type="ARBA" id="ARBA00023004"/>
    </source>
</evidence>
<accession>A0ABS8SE22</accession>
<evidence type="ECO:0000313" key="5">
    <source>
        <dbReference type="EMBL" id="MCD7457039.1"/>
    </source>
</evidence>
<sequence>MDGFAITILFQDKEVGGLQTLKDDKWYRVPITPDALLVNIGDQVEITNNGLFKSPVHRAMTNSEKERITVAIQNPGVTSSLLRN</sequence>
<reference evidence="5 6" key="1">
    <citation type="journal article" date="2021" name="BMC Genomics">
        <title>Datura genome reveals duplications of psychoactive alkaloid biosynthetic genes and high mutation rate following tissue culture.</title>
        <authorList>
            <person name="Rajewski A."/>
            <person name="Carter-House D."/>
            <person name="Stajich J."/>
            <person name="Litt A."/>
        </authorList>
    </citation>
    <scope>NUCLEOTIDE SEQUENCE [LARGE SCALE GENOMIC DNA]</scope>
    <source>
        <strain evidence="5">AR-01</strain>
    </source>
</reference>
<comment type="caution">
    <text evidence="5">The sequence shown here is derived from an EMBL/GenBank/DDBJ whole genome shotgun (WGS) entry which is preliminary data.</text>
</comment>
<keyword evidence="6" id="KW-1185">Reference proteome</keyword>
<dbReference type="Pfam" id="PF03171">
    <property type="entry name" value="2OG-FeII_Oxy"/>
    <property type="match status" value="1"/>
</dbReference>
<dbReference type="InterPro" id="IPR044861">
    <property type="entry name" value="IPNS-like_FE2OG_OXY"/>
</dbReference>
<dbReference type="InterPro" id="IPR005123">
    <property type="entry name" value="Oxoglu/Fe-dep_dioxygenase_dom"/>
</dbReference>
<keyword evidence="3" id="KW-0408">Iron</keyword>
<proteinExistence type="predicted"/>
<dbReference type="Proteomes" id="UP000823775">
    <property type="component" value="Unassembled WGS sequence"/>
</dbReference>
<dbReference type="SUPFAM" id="SSF51197">
    <property type="entry name" value="Clavaminate synthase-like"/>
    <property type="match status" value="1"/>
</dbReference>
<dbReference type="InterPro" id="IPR027443">
    <property type="entry name" value="IPNS-like_sf"/>
</dbReference>
<organism evidence="5 6">
    <name type="scientific">Datura stramonium</name>
    <name type="common">Jimsonweed</name>
    <name type="synonym">Common thornapple</name>
    <dbReference type="NCBI Taxonomy" id="4076"/>
    <lineage>
        <taxon>Eukaryota</taxon>
        <taxon>Viridiplantae</taxon>
        <taxon>Streptophyta</taxon>
        <taxon>Embryophyta</taxon>
        <taxon>Tracheophyta</taxon>
        <taxon>Spermatophyta</taxon>
        <taxon>Magnoliopsida</taxon>
        <taxon>eudicotyledons</taxon>
        <taxon>Gunneridae</taxon>
        <taxon>Pentapetalae</taxon>
        <taxon>asterids</taxon>
        <taxon>lamiids</taxon>
        <taxon>Solanales</taxon>
        <taxon>Solanaceae</taxon>
        <taxon>Solanoideae</taxon>
        <taxon>Datureae</taxon>
        <taxon>Datura</taxon>
    </lineage>
</organism>